<keyword evidence="3 4" id="KW-0862">Zinc</keyword>
<evidence type="ECO:0000259" key="5">
    <source>
        <dbReference type="SMART" id="SM00731"/>
    </source>
</evidence>
<keyword evidence="7" id="KW-1185">Reference proteome</keyword>
<protein>
    <recommendedName>
        <fullName evidence="4">Protein SprT-like</fullName>
    </recommendedName>
</protein>
<evidence type="ECO:0000256" key="3">
    <source>
        <dbReference type="ARBA" id="ARBA00022833"/>
    </source>
</evidence>
<dbReference type="SMART" id="SM00731">
    <property type="entry name" value="SprT"/>
    <property type="match status" value="1"/>
</dbReference>
<dbReference type="GO" id="GO:0008270">
    <property type="term" value="F:zinc ion binding"/>
    <property type="evidence" value="ECO:0007669"/>
    <property type="project" value="UniProtKB-UniRule"/>
</dbReference>
<dbReference type="InterPro" id="IPR023524">
    <property type="entry name" value="Uncharacterised_SprT-like"/>
</dbReference>
<accession>G9QLS2</accession>
<dbReference type="RefSeq" id="WP_004439361.1">
    <property type="nucleotide sequence ID" value="NZ_JH414756.1"/>
</dbReference>
<dbReference type="HOGENOM" id="CLU_123820_0_0_9"/>
<sequence>MDNKELQSLVETISQQWFGKAFTHKALFNPRLRTTGGRYLLNSHNIEVNKKHYEEYGLEELIGIIKHELCHYHLHLEGKGYRHRDRDFKELMHRVKAPRFCSTLTTVQKKRSTKQYIYQCQSCKQIFKRMRRVDTKKFVCGKCKGRLSLMESHFVRH</sequence>
<keyword evidence="1 4" id="KW-0963">Cytoplasm</keyword>
<evidence type="ECO:0000256" key="1">
    <source>
        <dbReference type="ARBA" id="ARBA00022490"/>
    </source>
</evidence>
<dbReference type="Proteomes" id="UP000011747">
    <property type="component" value="Unassembled WGS sequence"/>
</dbReference>
<dbReference type="EMBL" id="ACWF01000105">
    <property type="protein sequence ID" value="EHL77805.1"/>
    <property type="molecule type" value="Genomic_DNA"/>
</dbReference>
<comment type="similarity">
    <text evidence="4">Belongs to the SprT family.</text>
</comment>
<dbReference type="GO" id="GO:0005737">
    <property type="term" value="C:cytoplasm"/>
    <property type="evidence" value="ECO:0007669"/>
    <property type="project" value="UniProtKB-SubCell"/>
</dbReference>
<dbReference type="InterPro" id="IPR006640">
    <property type="entry name" value="SprT-like_domain"/>
</dbReference>
<comment type="subcellular location">
    <subcellularLocation>
        <location evidence="4">Cytoplasm</location>
    </subcellularLocation>
</comment>
<comment type="cofactor">
    <cofactor evidence="4">
        <name>Zn(2+)</name>
        <dbReference type="ChEBI" id="CHEBI:29105"/>
    </cofactor>
    <text evidence="4">Binds 1 zinc ion.</text>
</comment>
<feature type="active site" evidence="4">
    <location>
        <position position="68"/>
    </location>
</feature>
<keyword evidence="2 4" id="KW-0479">Metal-binding</keyword>
<dbReference type="GO" id="GO:0006950">
    <property type="term" value="P:response to stress"/>
    <property type="evidence" value="ECO:0007669"/>
    <property type="project" value="UniProtKB-ARBA"/>
</dbReference>
<reference evidence="6 7" key="1">
    <citation type="submission" date="2011-09" db="EMBL/GenBank/DDBJ databases">
        <title>The Genome Sequence of Bacillus smithii 7_3_47FAA.</title>
        <authorList>
            <consortium name="The Broad Institute Genome Sequencing Platform"/>
            <person name="Earl A."/>
            <person name="Ward D."/>
            <person name="Feldgarden M."/>
            <person name="Gevers D."/>
            <person name="Daigneault M."/>
            <person name="Strauss J."/>
            <person name="Allen-Vercoe E."/>
            <person name="Young S.K."/>
            <person name="Zeng Q."/>
            <person name="Gargeya S."/>
            <person name="Fitzgerald M."/>
            <person name="Haas B."/>
            <person name="Abouelleil A."/>
            <person name="Alvarado L."/>
            <person name="Arachchi H.M."/>
            <person name="Berlin A."/>
            <person name="Brown A."/>
            <person name="Chapman S.B."/>
            <person name="Chen Z."/>
            <person name="Dunbar C."/>
            <person name="Freedman E."/>
            <person name="Gearin G."/>
            <person name="Goldberg J."/>
            <person name="Griggs A."/>
            <person name="Gujja S."/>
            <person name="Heiman D."/>
            <person name="Howarth C."/>
            <person name="Larson L."/>
            <person name="Lui A."/>
            <person name="MacDonald P.J.P."/>
            <person name="Montmayeur A."/>
            <person name="Murphy C."/>
            <person name="Neiman D."/>
            <person name="Pearson M."/>
            <person name="Priest M."/>
            <person name="Roberts A."/>
            <person name="Saif S."/>
            <person name="Shea T."/>
            <person name="Shenoy N."/>
            <person name="Sisk P."/>
            <person name="Stolte C."/>
            <person name="Sykes S."/>
            <person name="Wortman J."/>
            <person name="Nusbaum C."/>
            <person name="Birren B."/>
        </authorList>
    </citation>
    <scope>NUCLEOTIDE SEQUENCE [LARGE SCALE GENOMIC DNA]</scope>
    <source>
        <strain evidence="6 7">7_3_47FAA</strain>
    </source>
</reference>
<dbReference type="Pfam" id="PF17283">
    <property type="entry name" value="Zn_ribbon_SprT"/>
    <property type="match status" value="1"/>
</dbReference>
<dbReference type="HAMAP" id="MF_00745">
    <property type="entry name" value="SprT_like"/>
    <property type="match status" value="1"/>
</dbReference>
<dbReference type="InterPro" id="IPR035240">
    <property type="entry name" value="SprT_Zn_ribbon"/>
</dbReference>
<dbReference type="NCBIfam" id="NF003339">
    <property type="entry name" value="PRK04351.1"/>
    <property type="match status" value="1"/>
</dbReference>
<organism evidence="6 7">
    <name type="scientific">Bacillus smithii 7_3_47FAA</name>
    <dbReference type="NCBI Taxonomy" id="665952"/>
    <lineage>
        <taxon>Bacteria</taxon>
        <taxon>Bacillati</taxon>
        <taxon>Bacillota</taxon>
        <taxon>Bacilli</taxon>
        <taxon>Bacillales</taxon>
        <taxon>Bacillaceae</taxon>
        <taxon>Bacillus</taxon>
    </lineage>
</organism>
<feature type="binding site" evidence="4">
    <location>
        <position position="67"/>
    </location>
    <ligand>
        <name>Zn(2+)</name>
        <dbReference type="ChEBI" id="CHEBI:29105"/>
    </ligand>
</feature>
<evidence type="ECO:0000256" key="4">
    <source>
        <dbReference type="HAMAP-Rule" id="MF_00745"/>
    </source>
</evidence>
<dbReference type="PATRIC" id="fig|665952.3.peg.2009"/>
<evidence type="ECO:0000313" key="6">
    <source>
        <dbReference type="EMBL" id="EHL77805.1"/>
    </source>
</evidence>
<gene>
    <name evidence="6" type="ORF">HMPREF1015_01980</name>
</gene>
<comment type="caution">
    <text evidence="6">The sequence shown here is derived from an EMBL/GenBank/DDBJ whole genome shotgun (WGS) entry which is preliminary data.</text>
</comment>
<dbReference type="AlphaFoldDB" id="G9QLS2"/>
<evidence type="ECO:0000313" key="7">
    <source>
        <dbReference type="Proteomes" id="UP000011747"/>
    </source>
</evidence>
<evidence type="ECO:0000256" key="2">
    <source>
        <dbReference type="ARBA" id="ARBA00022723"/>
    </source>
</evidence>
<feature type="domain" description="SprT-like" evidence="5">
    <location>
        <begin position="4"/>
        <end position="150"/>
    </location>
</feature>
<proteinExistence type="inferred from homology"/>
<dbReference type="Pfam" id="PF10263">
    <property type="entry name" value="SprT-like"/>
    <property type="match status" value="1"/>
</dbReference>
<feature type="binding site" evidence="4">
    <location>
        <position position="71"/>
    </location>
    <ligand>
        <name>Zn(2+)</name>
        <dbReference type="ChEBI" id="CHEBI:29105"/>
    </ligand>
</feature>
<name>G9QLS2_9BACI</name>